<keyword evidence="2" id="KW-0472">Membrane</keyword>
<feature type="compositionally biased region" description="Low complexity" evidence="1">
    <location>
        <begin position="59"/>
        <end position="68"/>
    </location>
</feature>
<keyword evidence="2" id="KW-1133">Transmembrane helix</keyword>
<feature type="transmembrane region" description="Helical" evidence="2">
    <location>
        <begin position="14"/>
        <end position="37"/>
    </location>
</feature>
<feature type="region of interest" description="Disordered" evidence="1">
    <location>
        <begin position="47"/>
        <end position="76"/>
    </location>
</feature>
<name>D5H5L6_SALRM</name>
<sequence>MHPMSDPQFDVERATAGLVLALFLAASLLVGAMYYFVLRDMEERAGASNASQAVRVEHPSAGPPASASIPVSEHHA</sequence>
<accession>D5H5L6</accession>
<dbReference type="KEGG" id="srm:SRM_00400"/>
<protein>
    <submittedName>
        <fullName evidence="3">Uncharacterized protein</fullName>
    </submittedName>
</protein>
<evidence type="ECO:0000313" key="4">
    <source>
        <dbReference type="Proteomes" id="UP000000933"/>
    </source>
</evidence>
<evidence type="ECO:0000256" key="1">
    <source>
        <dbReference type="SAM" id="MobiDB-lite"/>
    </source>
</evidence>
<organism evidence="3 4">
    <name type="scientific">Salinibacter ruber (strain M8)</name>
    <dbReference type="NCBI Taxonomy" id="761659"/>
    <lineage>
        <taxon>Bacteria</taxon>
        <taxon>Pseudomonadati</taxon>
        <taxon>Rhodothermota</taxon>
        <taxon>Rhodothermia</taxon>
        <taxon>Rhodothermales</taxon>
        <taxon>Salinibacteraceae</taxon>
        <taxon>Salinibacter</taxon>
    </lineage>
</organism>
<evidence type="ECO:0000256" key="2">
    <source>
        <dbReference type="SAM" id="Phobius"/>
    </source>
</evidence>
<dbReference type="AlphaFoldDB" id="D5H5L6"/>
<proteinExistence type="predicted"/>
<gene>
    <name evidence="3" type="ordered locus">SRM_00400</name>
</gene>
<dbReference type="HOGENOM" id="CLU_2652352_0_0_10"/>
<keyword evidence="2" id="KW-0812">Transmembrane</keyword>
<reference evidence="3 4" key="1">
    <citation type="journal article" date="2010" name="ISME J.">
        <title>Fine-scale evolution: genomic, phenotypic and ecological differentiation in two coexisting Salinibacter ruber strains.</title>
        <authorList>
            <person name="Pena A."/>
            <person name="Teeling H."/>
            <person name="Huerta-Cepas J."/>
            <person name="Santos F."/>
            <person name="Yarza P."/>
            <person name="Brito-Echeverria J."/>
            <person name="Lucio M."/>
            <person name="Schmitt-Kopplin P."/>
            <person name="Meseguer I."/>
            <person name="Schenowitz C."/>
            <person name="Dossat C."/>
            <person name="Barbe V."/>
            <person name="Dopazo J."/>
            <person name="Rossello-Mora R."/>
            <person name="Schuler M."/>
            <person name="Glockner F.O."/>
            <person name="Amann R."/>
            <person name="Gabaldon T."/>
            <person name="Anton J."/>
        </authorList>
    </citation>
    <scope>NUCLEOTIDE SEQUENCE [LARGE SCALE GENOMIC DNA]</scope>
    <source>
        <strain evidence="3 4">M8</strain>
    </source>
</reference>
<evidence type="ECO:0000313" key="3">
    <source>
        <dbReference type="EMBL" id="CBH23321.1"/>
    </source>
</evidence>
<reference evidence="4" key="2">
    <citation type="submission" date="2010-04" db="EMBL/GenBank/DDBJ databases">
        <title>Genome sequence of Salinibacter ruber M8.</title>
        <authorList>
            <consortium name="Genoscope"/>
        </authorList>
    </citation>
    <scope>NUCLEOTIDE SEQUENCE [LARGE SCALE GENOMIC DNA]</scope>
    <source>
        <strain evidence="4">M8</strain>
    </source>
</reference>
<dbReference type="Proteomes" id="UP000000933">
    <property type="component" value="Chromosome"/>
</dbReference>
<dbReference type="EMBL" id="FP565814">
    <property type="protein sequence ID" value="CBH23321.1"/>
    <property type="molecule type" value="Genomic_DNA"/>
</dbReference>